<dbReference type="Gene3D" id="1.10.510.10">
    <property type="entry name" value="Transferase(Phosphotransferase) domain 1"/>
    <property type="match status" value="1"/>
</dbReference>
<name>A0AAW1NU66_9CHLO</name>
<sequence>MTAQQGVEEPRVAGSTNPVARRAEAAIDHHSTLAHLSSLDSLETRSQERPPPSAFAVHAGKVSEEAPPQTVPHYVRFNSDSIDHRRIAAQRQRSMRLRAEGNRALGTQDQANILQIPRDFNAKTGVKLTEGLFIGKHISSGLQGGVYELVDKDGAPVDVVVKVVHRHALLAEVEREWEVGTRLGFLAEPDGTLPGFMGTGSALRDSHGHFRGMILERLHGRCVDKVICTRSFADIQYVHDMLKCVFTALERAQSWLGFHHSDLRLANVMEILQHNEACGNDPMLPTIISDQKSENDIEKRTESDADSRSSSPQRLKHEFKVIDYGLANFEETYACGPDLYVDEARGEDGELQVQPSVPSVAAMGPGCALPIMLQRDDVDRLPSTSPIEKLYRFMWRRKGDVYHLLFNLGEWLDGRVWPEEDELDVLRLLDLIHHVTGCRLKAYYCSSENLADYKGEVFQDCLRCGPFNRNGASLHFLRRWHVRLAGWTHPSNPGLTAAEALTAPFFTKHRSLRTVVTGASTRYASWTKPHSAKRARHRRRVGGSGKKVAPAAEPAAPAAAKRQ</sequence>
<feature type="region of interest" description="Disordered" evidence="1">
    <location>
        <begin position="527"/>
        <end position="563"/>
    </location>
</feature>
<feature type="region of interest" description="Disordered" evidence="1">
    <location>
        <begin position="292"/>
        <end position="312"/>
    </location>
</feature>
<evidence type="ECO:0000313" key="3">
    <source>
        <dbReference type="EMBL" id="KAK9792705.1"/>
    </source>
</evidence>
<dbReference type="EMBL" id="JALJOQ010000160">
    <property type="protein sequence ID" value="KAK9792705.1"/>
    <property type="molecule type" value="Genomic_DNA"/>
</dbReference>
<feature type="compositionally biased region" description="Low complexity" evidence="1">
    <location>
        <begin position="549"/>
        <end position="563"/>
    </location>
</feature>
<dbReference type="InterPro" id="IPR011009">
    <property type="entry name" value="Kinase-like_dom_sf"/>
</dbReference>
<feature type="compositionally biased region" description="Basic residues" evidence="1">
    <location>
        <begin position="530"/>
        <end position="541"/>
    </location>
</feature>
<dbReference type="GO" id="GO:0004672">
    <property type="term" value="F:protein kinase activity"/>
    <property type="evidence" value="ECO:0007669"/>
    <property type="project" value="InterPro"/>
</dbReference>
<feature type="region of interest" description="Disordered" evidence="1">
    <location>
        <begin position="1"/>
        <end position="20"/>
    </location>
</feature>
<dbReference type="AlphaFoldDB" id="A0AAW1NU66"/>
<feature type="region of interest" description="Disordered" evidence="1">
    <location>
        <begin position="37"/>
        <end position="67"/>
    </location>
</feature>
<evidence type="ECO:0000259" key="2">
    <source>
        <dbReference type="PROSITE" id="PS50011"/>
    </source>
</evidence>
<proteinExistence type="predicted"/>
<evidence type="ECO:0000256" key="1">
    <source>
        <dbReference type="SAM" id="MobiDB-lite"/>
    </source>
</evidence>
<gene>
    <name evidence="3" type="ORF">WJX73_008294</name>
</gene>
<feature type="compositionally biased region" description="Basic and acidic residues" evidence="1">
    <location>
        <begin position="292"/>
        <end position="307"/>
    </location>
</feature>
<dbReference type="PROSITE" id="PS50011">
    <property type="entry name" value="PROTEIN_KINASE_DOM"/>
    <property type="match status" value="1"/>
</dbReference>
<evidence type="ECO:0000313" key="4">
    <source>
        <dbReference type="Proteomes" id="UP001465755"/>
    </source>
</evidence>
<dbReference type="GO" id="GO:0005524">
    <property type="term" value="F:ATP binding"/>
    <property type="evidence" value="ECO:0007669"/>
    <property type="project" value="InterPro"/>
</dbReference>
<dbReference type="SUPFAM" id="SSF56112">
    <property type="entry name" value="Protein kinase-like (PK-like)"/>
    <property type="match status" value="1"/>
</dbReference>
<dbReference type="Proteomes" id="UP001465755">
    <property type="component" value="Unassembled WGS sequence"/>
</dbReference>
<feature type="domain" description="Protein kinase" evidence="2">
    <location>
        <begin position="132"/>
        <end position="484"/>
    </location>
</feature>
<protein>
    <recommendedName>
        <fullName evidence="2">Protein kinase domain-containing protein</fullName>
    </recommendedName>
</protein>
<comment type="caution">
    <text evidence="3">The sequence shown here is derived from an EMBL/GenBank/DDBJ whole genome shotgun (WGS) entry which is preliminary data.</text>
</comment>
<organism evidence="3 4">
    <name type="scientific">Symbiochloris irregularis</name>
    <dbReference type="NCBI Taxonomy" id="706552"/>
    <lineage>
        <taxon>Eukaryota</taxon>
        <taxon>Viridiplantae</taxon>
        <taxon>Chlorophyta</taxon>
        <taxon>core chlorophytes</taxon>
        <taxon>Trebouxiophyceae</taxon>
        <taxon>Trebouxiales</taxon>
        <taxon>Trebouxiaceae</taxon>
        <taxon>Symbiochloris</taxon>
    </lineage>
</organism>
<accession>A0AAW1NU66</accession>
<keyword evidence="4" id="KW-1185">Reference proteome</keyword>
<dbReference type="InterPro" id="IPR000719">
    <property type="entry name" value="Prot_kinase_dom"/>
</dbReference>
<reference evidence="3 4" key="1">
    <citation type="journal article" date="2024" name="Nat. Commun.">
        <title>Phylogenomics reveals the evolutionary origins of lichenization in chlorophyte algae.</title>
        <authorList>
            <person name="Puginier C."/>
            <person name="Libourel C."/>
            <person name="Otte J."/>
            <person name="Skaloud P."/>
            <person name="Haon M."/>
            <person name="Grisel S."/>
            <person name="Petersen M."/>
            <person name="Berrin J.G."/>
            <person name="Delaux P.M."/>
            <person name="Dal Grande F."/>
            <person name="Keller J."/>
        </authorList>
    </citation>
    <scope>NUCLEOTIDE SEQUENCE [LARGE SCALE GENOMIC DNA]</scope>
    <source>
        <strain evidence="3 4">SAG 2036</strain>
    </source>
</reference>